<comment type="caution">
    <text evidence="7">The sequence shown here is derived from an EMBL/GenBank/DDBJ whole genome shotgun (WGS) entry which is preliminary data.</text>
</comment>
<evidence type="ECO:0000259" key="6">
    <source>
        <dbReference type="PROSITE" id="PS51473"/>
    </source>
</evidence>
<evidence type="ECO:0000313" key="8">
    <source>
        <dbReference type="Proteomes" id="UP001281410"/>
    </source>
</evidence>
<proteinExistence type="inferred from homology"/>
<comment type="similarity">
    <text evidence="5">Belongs to the cysteine-rich repeat secretory protein family.</text>
</comment>
<name>A0AAE0ASH9_9ROSI</name>
<dbReference type="PANTHER" id="PTHR32411">
    <property type="entry name" value="CYSTEINE-RICH REPEAT SECRETORY PROTEIN 38-RELATED"/>
    <property type="match status" value="1"/>
</dbReference>
<dbReference type="PANTHER" id="PTHR32411:SF51">
    <property type="entry name" value="GNK2-HOMOLOGOUS DOMAIN-CONTAINING PROTEIN"/>
    <property type="match status" value="1"/>
</dbReference>
<keyword evidence="4" id="KW-0677">Repeat</keyword>
<dbReference type="InterPro" id="IPR038408">
    <property type="entry name" value="GNK2_sf"/>
</dbReference>
<keyword evidence="8" id="KW-1185">Reference proteome</keyword>
<dbReference type="CDD" id="cd23509">
    <property type="entry name" value="Gnk2-like"/>
    <property type="match status" value="1"/>
</dbReference>
<feature type="domain" description="Gnk2-homologous" evidence="6">
    <location>
        <begin position="1"/>
        <end position="69"/>
    </location>
</feature>
<evidence type="ECO:0000256" key="4">
    <source>
        <dbReference type="ARBA" id="ARBA00022737"/>
    </source>
</evidence>
<organism evidence="7 8">
    <name type="scientific">Dipteronia sinensis</name>
    <dbReference type="NCBI Taxonomy" id="43782"/>
    <lineage>
        <taxon>Eukaryota</taxon>
        <taxon>Viridiplantae</taxon>
        <taxon>Streptophyta</taxon>
        <taxon>Embryophyta</taxon>
        <taxon>Tracheophyta</taxon>
        <taxon>Spermatophyta</taxon>
        <taxon>Magnoliopsida</taxon>
        <taxon>eudicotyledons</taxon>
        <taxon>Gunneridae</taxon>
        <taxon>Pentapetalae</taxon>
        <taxon>rosids</taxon>
        <taxon>malvids</taxon>
        <taxon>Sapindales</taxon>
        <taxon>Sapindaceae</taxon>
        <taxon>Hippocastanoideae</taxon>
        <taxon>Acereae</taxon>
        <taxon>Dipteronia</taxon>
    </lineage>
</organism>
<dbReference type="Pfam" id="PF01657">
    <property type="entry name" value="Stress-antifung"/>
    <property type="match status" value="1"/>
</dbReference>
<keyword evidence="2" id="KW-0964">Secreted</keyword>
<protein>
    <recommendedName>
        <fullName evidence="6">Gnk2-homologous domain-containing protein</fullName>
    </recommendedName>
</protein>
<dbReference type="InterPro" id="IPR050581">
    <property type="entry name" value="CRR_secretory_protein"/>
</dbReference>
<dbReference type="EMBL" id="JANJYJ010000003">
    <property type="protein sequence ID" value="KAK3222930.1"/>
    <property type="molecule type" value="Genomic_DNA"/>
</dbReference>
<accession>A0AAE0ASH9</accession>
<dbReference type="PROSITE" id="PS51473">
    <property type="entry name" value="GNK2"/>
    <property type="match status" value="1"/>
</dbReference>
<reference evidence="7" key="1">
    <citation type="journal article" date="2023" name="Plant J.">
        <title>Genome sequences and population genomics provide insights into the demographic history, inbreeding, and mutation load of two 'living fossil' tree species of Dipteronia.</title>
        <authorList>
            <person name="Feng Y."/>
            <person name="Comes H.P."/>
            <person name="Chen J."/>
            <person name="Zhu S."/>
            <person name="Lu R."/>
            <person name="Zhang X."/>
            <person name="Li P."/>
            <person name="Qiu J."/>
            <person name="Olsen K.M."/>
            <person name="Qiu Y."/>
        </authorList>
    </citation>
    <scope>NUCLEOTIDE SEQUENCE</scope>
    <source>
        <strain evidence="7">NBL</strain>
    </source>
</reference>
<gene>
    <name evidence="7" type="ORF">Dsin_009955</name>
</gene>
<evidence type="ECO:0000256" key="1">
    <source>
        <dbReference type="ARBA" id="ARBA00004613"/>
    </source>
</evidence>
<evidence type="ECO:0000313" key="7">
    <source>
        <dbReference type="EMBL" id="KAK3222930.1"/>
    </source>
</evidence>
<keyword evidence="3" id="KW-0732">Signal</keyword>
<dbReference type="Gene3D" id="3.30.430.20">
    <property type="entry name" value="Gnk2 domain, C-X8-C-X2-C motif"/>
    <property type="match status" value="1"/>
</dbReference>
<evidence type="ECO:0000256" key="5">
    <source>
        <dbReference type="ARBA" id="ARBA00038515"/>
    </source>
</evidence>
<dbReference type="InterPro" id="IPR002902">
    <property type="entry name" value="GNK2"/>
</dbReference>
<dbReference type="Proteomes" id="UP001281410">
    <property type="component" value="Unassembled WGS sequence"/>
</dbReference>
<dbReference type="FunFam" id="3.30.430.20:FF:000002">
    <property type="entry name" value="Cysteine-rich receptor-like protein kinase 10"/>
    <property type="match status" value="1"/>
</dbReference>
<evidence type="ECO:0000256" key="3">
    <source>
        <dbReference type="ARBA" id="ARBA00022729"/>
    </source>
</evidence>
<dbReference type="GO" id="GO:0005576">
    <property type="term" value="C:extracellular region"/>
    <property type="evidence" value="ECO:0007669"/>
    <property type="project" value="UniProtKB-SubCell"/>
</dbReference>
<comment type="subcellular location">
    <subcellularLocation>
        <location evidence="1">Secreted</location>
    </subcellularLocation>
</comment>
<dbReference type="AlphaFoldDB" id="A0AAE0ASH9"/>
<evidence type="ECO:0000256" key="2">
    <source>
        <dbReference type="ARBA" id="ARBA00022525"/>
    </source>
</evidence>
<sequence>MYAAGEFKLEGSEKETVYGMAQCTRDLSDGDCKTCLDGLIGDFPSCCDGKQGGRVVTGSCNIRYEIYPFVKA</sequence>